<dbReference type="InterPro" id="IPR043519">
    <property type="entry name" value="NT_sf"/>
</dbReference>
<evidence type="ECO:0000259" key="4">
    <source>
        <dbReference type="PROSITE" id="PS51880"/>
    </source>
</evidence>
<gene>
    <name evidence="5" type="ORF">COU17_00590</name>
</gene>
<dbReference type="CDD" id="cd05399">
    <property type="entry name" value="NT_Rel-Spo_like"/>
    <property type="match status" value="1"/>
</dbReference>
<keyword evidence="2" id="KW-0694">RNA-binding</keyword>
<dbReference type="Pfam" id="PF02824">
    <property type="entry name" value="TGS"/>
    <property type="match status" value="1"/>
</dbReference>
<protein>
    <recommendedName>
        <fullName evidence="4">TGS domain-containing protein</fullName>
    </recommendedName>
</protein>
<dbReference type="InterPro" id="IPR007685">
    <property type="entry name" value="RelA_SpoT"/>
</dbReference>
<dbReference type="GO" id="GO:0015969">
    <property type="term" value="P:guanosine tetraphosphate metabolic process"/>
    <property type="evidence" value="ECO:0007669"/>
    <property type="project" value="InterPro"/>
</dbReference>
<dbReference type="GO" id="GO:0005886">
    <property type="term" value="C:plasma membrane"/>
    <property type="evidence" value="ECO:0007669"/>
    <property type="project" value="TreeGrafter"/>
</dbReference>
<dbReference type="InterPro" id="IPR004095">
    <property type="entry name" value="TGS"/>
</dbReference>
<dbReference type="Pfam" id="PF04607">
    <property type="entry name" value="RelA_SpoT"/>
    <property type="match status" value="1"/>
</dbReference>
<dbReference type="InterPro" id="IPR012676">
    <property type="entry name" value="TGS-like"/>
</dbReference>
<evidence type="ECO:0000256" key="2">
    <source>
        <dbReference type="PROSITE-ProRule" id="PRU00182"/>
    </source>
</evidence>
<evidence type="ECO:0000256" key="1">
    <source>
        <dbReference type="ARBA" id="ARBA00007476"/>
    </source>
</evidence>
<dbReference type="Gene3D" id="1.10.3210.10">
    <property type="entry name" value="Hypothetical protein af1432"/>
    <property type="match status" value="1"/>
</dbReference>
<dbReference type="FunFam" id="3.30.460.10:FF:000001">
    <property type="entry name" value="GTP pyrophosphokinase RelA"/>
    <property type="match status" value="1"/>
</dbReference>
<dbReference type="InterPro" id="IPR033655">
    <property type="entry name" value="TGS_RelA/SpoT"/>
</dbReference>
<dbReference type="Proteomes" id="UP000228809">
    <property type="component" value="Unassembled WGS sequence"/>
</dbReference>
<dbReference type="GO" id="GO:0003723">
    <property type="term" value="F:RNA binding"/>
    <property type="evidence" value="ECO:0007669"/>
    <property type="project" value="UniProtKB-KW"/>
</dbReference>
<dbReference type="Gene3D" id="3.30.460.10">
    <property type="entry name" value="Beta Polymerase, domain 2"/>
    <property type="match status" value="1"/>
</dbReference>
<feature type="region of interest" description="Disordered" evidence="3">
    <location>
        <begin position="367"/>
        <end position="387"/>
    </location>
</feature>
<sequence>MASVKDITKLMDSPSKEDVDFVNRAYAFAKKAHEGHKRYSGEPYFTHLYDTAKGLAEIGMGPKTIAAGFLHDSIEDVGVKPEDIAGQFGEEVLFLVEGVTKLGTLKYRGVQRHTESLRKLFVATSQDVRVVLIKLLDRRHNMSTLQYVPKNKQLRIAQETLEVYAPIADRLSMGRLKRELEDYAFPFAYPKEYGRVKALVQERTKHGVKSIEKVNKQLKKELAKEGVTRFRTEQRIKGLYSLYKKLERKDWDIDKIHDVMALRIIVPSVSDCYHVLGTVHTIWRPLPGKIKDYIAFPKPNGYQSIHTTVFTGTSGTVEIQIRTEQMHREAQFGIASHVGYKGVQRGEKPESTFEWIMQFLPSVLSKPTEKKQSARKSRKKKVTHAPSESVPSWIKQIADEHQSAYEEEEFLLNIKSDFFSHRVFVFTPEGDVIDLPIDSSPVDFAYAIHSDIGNHIAGAKVNGKLASLDTKLKNGDIVEILTKESAKPSQKWFEVAKTTLAKRHIKAALEAEN</sequence>
<feature type="compositionally biased region" description="Basic residues" evidence="3">
    <location>
        <begin position="373"/>
        <end position="383"/>
    </location>
</feature>
<name>A0A2M6WFB5_9BACT</name>
<dbReference type="AlphaFoldDB" id="A0A2M6WFB5"/>
<accession>A0A2M6WFB5</accession>
<dbReference type="Gene3D" id="3.10.20.30">
    <property type="match status" value="1"/>
</dbReference>
<dbReference type="SMART" id="SM00471">
    <property type="entry name" value="HDc"/>
    <property type="match status" value="1"/>
</dbReference>
<dbReference type="EMBL" id="PFBJ01000003">
    <property type="protein sequence ID" value="PIT91473.1"/>
    <property type="molecule type" value="Genomic_DNA"/>
</dbReference>
<dbReference type="SMART" id="SM00954">
    <property type="entry name" value="RelA_SpoT"/>
    <property type="match status" value="1"/>
</dbReference>
<dbReference type="PROSITE" id="PS50889">
    <property type="entry name" value="S4"/>
    <property type="match status" value="1"/>
</dbReference>
<dbReference type="SUPFAM" id="SSF81301">
    <property type="entry name" value="Nucleotidyltransferase"/>
    <property type="match status" value="1"/>
</dbReference>
<organism evidence="5 6">
    <name type="scientific">Candidatus Kaiserbacteria bacterium CG10_big_fil_rev_8_21_14_0_10_49_17</name>
    <dbReference type="NCBI Taxonomy" id="1974609"/>
    <lineage>
        <taxon>Bacteria</taxon>
        <taxon>Candidatus Kaiseribacteriota</taxon>
    </lineage>
</organism>
<evidence type="ECO:0000313" key="5">
    <source>
        <dbReference type="EMBL" id="PIT91473.1"/>
    </source>
</evidence>
<dbReference type="PANTHER" id="PTHR21262:SF31">
    <property type="entry name" value="GTP PYROPHOSPHOKINASE"/>
    <property type="match status" value="1"/>
</dbReference>
<evidence type="ECO:0000256" key="3">
    <source>
        <dbReference type="SAM" id="MobiDB-lite"/>
    </source>
</evidence>
<dbReference type="PROSITE" id="PS51880">
    <property type="entry name" value="TGS"/>
    <property type="match status" value="1"/>
</dbReference>
<dbReference type="Pfam" id="PF13328">
    <property type="entry name" value="HD_4"/>
    <property type="match status" value="1"/>
</dbReference>
<comment type="caution">
    <text evidence="5">The sequence shown here is derived from an EMBL/GenBank/DDBJ whole genome shotgun (WGS) entry which is preliminary data.</text>
</comment>
<proteinExistence type="inferred from homology"/>
<feature type="domain" description="TGS" evidence="4">
    <location>
        <begin position="421"/>
        <end position="482"/>
    </location>
</feature>
<dbReference type="SUPFAM" id="SSF109604">
    <property type="entry name" value="HD-domain/PDEase-like"/>
    <property type="match status" value="1"/>
</dbReference>
<dbReference type="FunFam" id="1.10.3210.10:FF:000001">
    <property type="entry name" value="GTP pyrophosphokinase RelA"/>
    <property type="match status" value="1"/>
</dbReference>
<comment type="similarity">
    <text evidence="1">Belongs to the RelA/SpoT family.</text>
</comment>
<dbReference type="InterPro" id="IPR012675">
    <property type="entry name" value="Beta-grasp_dom_sf"/>
</dbReference>
<evidence type="ECO:0000313" key="6">
    <source>
        <dbReference type="Proteomes" id="UP000228809"/>
    </source>
</evidence>
<dbReference type="SUPFAM" id="SSF81271">
    <property type="entry name" value="TGS-like"/>
    <property type="match status" value="1"/>
</dbReference>
<dbReference type="CDD" id="cd01668">
    <property type="entry name" value="TGS_RSH"/>
    <property type="match status" value="1"/>
</dbReference>
<dbReference type="InterPro" id="IPR003607">
    <property type="entry name" value="HD/PDEase_dom"/>
</dbReference>
<reference evidence="6" key="1">
    <citation type="submission" date="2017-09" db="EMBL/GenBank/DDBJ databases">
        <title>Depth-based differentiation of microbial function through sediment-hosted aquifers and enrichment of novel symbionts in the deep terrestrial subsurface.</title>
        <authorList>
            <person name="Probst A.J."/>
            <person name="Ladd B."/>
            <person name="Jarett J.K."/>
            <person name="Geller-Mcgrath D.E."/>
            <person name="Sieber C.M.K."/>
            <person name="Emerson J.B."/>
            <person name="Anantharaman K."/>
            <person name="Thomas B.C."/>
            <person name="Malmstrom R."/>
            <person name="Stieglmeier M."/>
            <person name="Klingl A."/>
            <person name="Woyke T."/>
            <person name="Ryan C.M."/>
            <person name="Banfield J.F."/>
        </authorList>
    </citation>
    <scope>NUCLEOTIDE SEQUENCE [LARGE SCALE GENOMIC DNA]</scope>
</reference>
<dbReference type="FunFam" id="3.10.20.30:FF:000002">
    <property type="entry name" value="GTP pyrophosphokinase (RelA/SpoT)"/>
    <property type="match status" value="1"/>
</dbReference>
<dbReference type="PANTHER" id="PTHR21262">
    <property type="entry name" value="GUANOSINE-3',5'-BIS DIPHOSPHATE 3'-PYROPHOSPHOHYDROLASE"/>
    <property type="match status" value="1"/>
</dbReference>